<keyword evidence="3 6" id="KW-0812">Transmembrane</keyword>
<name>A0A285BYU5_9PROT</name>
<evidence type="ECO:0000256" key="4">
    <source>
        <dbReference type="ARBA" id="ARBA00022989"/>
    </source>
</evidence>
<keyword evidence="2" id="KW-1003">Cell membrane</keyword>
<feature type="transmembrane region" description="Helical" evidence="6">
    <location>
        <begin position="37"/>
        <end position="57"/>
    </location>
</feature>
<comment type="subcellular location">
    <subcellularLocation>
        <location evidence="1">Cell membrane</location>
        <topology evidence="1">Multi-pass membrane protein</topology>
    </subcellularLocation>
</comment>
<proteinExistence type="predicted"/>
<reference evidence="7 8" key="1">
    <citation type="submission" date="2017-08" db="EMBL/GenBank/DDBJ databases">
        <authorList>
            <person name="de Groot N.N."/>
        </authorList>
    </citation>
    <scope>NUCLEOTIDE SEQUENCE [LARGE SCALE GENOMIC DNA]</scope>
    <source>
        <strain evidence="7 8">Nm15</strain>
    </source>
</reference>
<evidence type="ECO:0000256" key="6">
    <source>
        <dbReference type="SAM" id="Phobius"/>
    </source>
</evidence>
<evidence type="ECO:0000256" key="1">
    <source>
        <dbReference type="ARBA" id="ARBA00004651"/>
    </source>
</evidence>
<keyword evidence="4 6" id="KW-1133">Transmembrane helix</keyword>
<keyword evidence="5 6" id="KW-0472">Membrane</keyword>
<dbReference type="RefSeq" id="WP_096292873.1">
    <property type="nucleotide sequence ID" value="NZ_LT907782.1"/>
</dbReference>
<feature type="transmembrane region" description="Helical" evidence="6">
    <location>
        <begin position="77"/>
        <end position="94"/>
    </location>
</feature>
<dbReference type="Proteomes" id="UP000242498">
    <property type="component" value="Chromosome I"/>
</dbReference>
<evidence type="ECO:0000256" key="2">
    <source>
        <dbReference type="ARBA" id="ARBA00022475"/>
    </source>
</evidence>
<dbReference type="Pfam" id="PF03899">
    <property type="entry name" value="ATP-synt_I"/>
    <property type="match status" value="1"/>
</dbReference>
<dbReference type="EMBL" id="LT907782">
    <property type="protein sequence ID" value="SNX60255.1"/>
    <property type="molecule type" value="Genomic_DNA"/>
</dbReference>
<gene>
    <name evidence="7" type="ORF">SAMN06296273_1720</name>
</gene>
<feature type="transmembrane region" description="Helical" evidence="6">
    <location>
        <begin position="100"/>
        <end position="120"/>
    </location>
</feature>
<feature type="transmembrane region" description="Helical" evidence="6">
    <location>
        <begin position="12"/>
        <end position="31"/>
    </location>
</feature>
<dbReference type="InterPro" id="IPR005598">
    <property type="entry name" value="ATP_synth_I"/>
</dbReference>
<accession>A0A285BYU5</accession>
<dbReference type="AlphaFoldDB" id="A0A285BYU5"/>
<evidence type="ECO:0000256" key="5">
    <source>
        <dbReference type="ARBA" id="ARBA00023136"/>
    </source>
</evidence>
<dbReference type="OrthoDB" id="8562279at2"/>
<sequence length="127" mass="13947">MSWIKSRSLKIVLLVQLLFTFVLVIIFMLTLGKHGAISAMLGGGVNVISSTVFALIVSRHQGYTAGGAIRTALRAEAVKIILIIGLLWMVFKFYTSVNALVFIGTFILMVLVYSMVLLVADNTKKIR</sequence>
<evidence type="ECO:0000313" key="7">
    <source>
        <dbReference type="EMBL" id="SNX60255.1"/>
    </source>
</evidence>
<evidence type="ECO:0000256" key="3">
    <source>
        <dbReference type="ARBA" id="ARBA00022692"/>
    </source>
</evidence>
<organism evidence="7 8">
    <name type="scientific">Nitrosomonas ureae</name>
    <dbReference type="NCBI Taxonomy" id="44577"/>
    <lineage>
        <taxon>Bacteria</taxon>
        <taxon>Pseudomonadati</taxon>
        <taxon>Pseudomonadota</taxon>
        <taxon>Betaproteobacteria</taxon>
        <taxon>Nitrosomonadales</taxon>
        <taxon>Nitrosomonadaceae</taxon>
        <taxon>Nitrosomonas</taxon>
    </lineage>
</organism>
<dbReference type="GO" id="GO:0005886">
    <property type="term" value="C:plasma membrane"/>
    <property type="evidence" value="ECO:0007669"/>
    <property type="project" value="UniProtKB-SubCell"/>
</dbReference>
<protein>
    <submittedName>
        <fullName evidence="7">ATP synthase protein I</fullName>
    </submittedName>
</protein>
<evidence type="ECO:0000313" key="8">
    <source>
        <dbReference type="Proteomes" id="UP000242498"/>
    </source>
</evidence>